<dbReference type="GO" id="GO:0000978">
    <property type="term" value="F:RNA polymerase II cis-regulatory region sequence-specific DNA binding"/>
    <property type="evidence" value="ECO:0007669"/>
    <property type="project" value="TreeGrafter"/>
</dbReference>
<dbReference type="InterPro" id="IPR057939">
    <property type="entry name" value="TRF2_HOY1_PH"/>
</dbReference>
<evidence type="ECO:0000313" key="10">
    <source>
        <dbReference type="Proteomes" id="UP000605846"/>
    </source>
</evidence>
<dbReference type="CDD" id="cd00086">
    <property type="entry name" value="homeodomain"/>
    <property type="match status" value="1"/>
</dbReference>
<dbReference type="Gene3D" id="1.10.10.60">
    <property type="entry name" value="Homeodomain-like"/>
    <property type="match status" value="1"/>
</dbReference>
<feature type="domain" description="Homeobox" evidence="8">
    <location>
        <begin position="73"/>
        <end position="133"/>
    </location>
</feature>
<dbReference type="GO" id="GO:0000981">
    <property type="term" value="F:DNA-binding transcription factor activity, RNA polymerase II-specific"/>
    <property type="evidence" value="ECO:0007669"/>
    <property type="project" value="InterPro"/>
</dbReference>
<dbReference type="GO" id="GO:0030154">
    <property type="term" value="P:cell differentiation"/>
    <property type="evidence" value="ECO:0007669"/>
    <property type="project" value="TreeGrafter"/>
</dbReference>
<feature type="compositionally biased region" description="Low complexity" evidence="7">
    <location>
        <begin position="198"/>
        <end position="212"/>
    </location>
</feature>
<dbReference type="PROSITE" id="PS00027">
    <property type="entry name" value="HOMEOBOX_1"/>
    <property type="match status" value="1"/>
</dbReference>
<evidence type="ECO:0000256" key="4">
    <source>
        <dbReference type="ARBA" id="ARBA00023242"/>
    </source>
</evidence>
<sequence length="618" mass="69584">MANTSETQSIHSNGSLITSSSPAPSPSGASSSTSHAGMTSFFPHADQQPLSSTTATTTSTTPAVSNNSQSSENVPPRKRTRATPEQLAVLEKTFSINPSPNTRVREQLSRELGMSERSIQIWFQNRRAKAKNMFKRSTMLHEETIRMQYYAASAAAAACQAANFHQQQMSPDGTVASNPDLYYYYYCYYYNQQQQQRQRQYGNLYPSSSSTVVPPPPLPMHSVPPPPPPPPPSELAINPSVRSWTMTPPPSSSSSPTSGPLRHRNLHEERMRAHSLGPYPYHPYHRATRLHERTASIDSIASAGGSMYHYRNRGYASASPAPQMMNWQQQQQQAPMRIDTSMPMALDTSGLTERSPADNSTMFGFTPMSSEMQTVPYHPLTQSVIPVSTAVPLEDMRFGTPMSMTAEEENPPHRFSAEALQIGTWKRMNLQRQDLICQYHPQQRLMSWCIRDGQQRFKMQFSIDIVQSMQLEPLSERLGWARLELRLLQPELISFFMEDAARQTWTQCRDFTQDQQATTGFRHFLDGPALALRAELTRLAQVDSQVLSLMQPSEMQAIDPHLLNLYDSTQVDLTNTRQARQFPLKDDDNLVMSDGNSNHNNNEQSQELLLFQGLESQG</sequence>
<evidence type="ECO:0000256" key="6">
    <source>
        <dbReference type="RuleBase" id="RU000682"/>
    </source>
</evidence>
<evidence type="ECO:0000256" key="5">
    <source>
        <dbReference type="PROSITE-ProRule" id="PRU00108"/>
    </source>
</evidence>
<dbReference type="SUPFAM" id="SSF46689">
    <property type="entry name" value="Homeodomain-like"/>
    <property type="match status" value="1"/>
</dbReference>
<dbReference type="PANTHER" id="PTHR24324:SF5">
    <property type="entry name" value="HEMATOPOIETICALLY-EXPRESSED HOMEOBOX PROTEIN HHEX"/>
    <property type="match status" value="1"/>
</dbReference>
<dbReference type="Pfam" id="PF00046">
    <property type="entry name" value="Homeodomain"/>
    <property type="match status" value="1"/>
</dbReference>
<dbReference type="SMART" id="SM00389">
    <property type="entry name" value="HOX"/>
    <property type="match status" value="1"/>
</dbReference>
<name>A0A8H7EUG3_9FUNG</name>
<comment type="caution">
    <text evidence="9">The sequence shown here is derived from an EMBL/GenBank/DDBJ whole genome shotgun (WGS) entry which is preliminary data.</text>
</comment>
<organism evidence="9 10">
    <name type="scientific">Apophysomyces ossiformis</name>
    <dbReference type="NCBI Taxonomy" id="679940"/>
    <lineage>
        <taxon>Eukaryota</taxon>
        <taxon>Fungi</taxon>
        <taxon>Fungi incertae sedis</taxon>
        <taxon>Mucoromycota</taxon>
        <taxon>Mucoromycotina</taxon>
        <taxon>Mucoromycetes</taxon>
        <taxon>Mucorales</taxon>
        <taxon>Mucorineae</taxon>
        <taxon>Mucoraceae</taxon>
        <taxon>Apophysomyces</taxon>
    </lineage>
</organism>
<proteinExistence type="predicted"/>
<keyword evidence="2 5" id="KW-0238">DNA-binding</keyword>
<feature type="region of interest" description="Disordered" evidence="7">
    <location>
        <begin position="1"/>
        <end position="85"/>
    </location>
</feature>
<feature type="compositionally biased region" description="Pro residues" evidence="7">
    <location>
        <begin position="213"/>
        <end position="233"/>
    </location>
</feature>
<protein>
    <recommendedName>
        <fullName evidence="8">Homeobox domain-containing protein</fullName>
    </recommendedName>
</protein>
<comment type="subcellular location">
    <subcellularLocation>
        <location evidence="1 5 6">Nucleus</location>
    </subcellularLocation>
</comment>
<feature type="region of interest" description="Disordered" evidence="7">
    <location>
        <begin position="198"/>
        <end position="262"/>
    </location>
</feature>
<evidence type="ECO:0000259" key="8">
    <source>
        <dbReference type="PROSITE" id="PS50071"/>
    </source>
</evidence>
<evidence type="ECO:0000256" key="3">
    <source>
        <dbReference type="ARBA" id="ARBA00023155"/>
    </source>
</evidence>
<dbReference type="InterPro" id="IPR009057">
    <property type="entry name" value="Homeodomain-like_sf"/>
</dbReference>
<feature type="DNA-binding region" description="Homeobox" evidence="5">
    <location>
        <begin position="75"/>
        <end position="134"/>
    </location>
</feature>
<keyword evidence="4 5" id="KW-0539">Nucleus</keyword>
<keyword evidence="3 5" id="KW-0371">Homeobox</keyword>
<evidence type="ECO:0000256" key="2">
    <source>
        <dbReference type="ARBA" id="ARBA00023125"/>
    </source>
</evidence>
<keyword evidence="10" id="KW-1185">Reference proteome</keyword>
<feature type="compositionally biased region" description="Low complexity" evidence="7">
    <location>
        <begin position="14"/>
        <end position="40"/>
    </location>
</feature>
<dbReference type="GO" id="GO:0005634">
    <property type="term" value="C:nucleus"/>
    <property type="evidence" value="ECO:0007669"/>
    <property type="project" value="UniProtKB-SubCell"/>
</dbReference>
<evidence type="ECO:0000313" key="9">
    <source>
        <dbReference type="EMBL" id="KAF7727968.1"/>
    </source>
</evidence>
<dbReference type="InterPro" id="IPR017970">
    <property type="entry name" value="Homeobox_CS"/>
</dbReference>
<dbReference type="InterPro" id="IPR001356">
    <property type="entry name" value="HD"/>
</dbReference>
<dbReference type="AlphaFoldDB" id="A0A8H7EUG3"/>
<dbReference type="PANTHER" id="PTHR24324">
    <property type="entry name" value="HOMEOBOX PROTEIN HHEX"/>
    <property type="match status" value="1"/>
</dbReference>
<accession>A0A8H7EUG3</accession>
<dbReference type="OrthoDB" id="6159439at2759"/>
<feature type="compositionally biased region" description="Polar residues" evidence="7">
    <location>
        <begin position="62"/>
        <end position="73"/>
    </location>
</feature>
<reference evidence="9" key="1">
    <citation type="submission" date="2020-01" db="EMBL/GenBank/DDBJ databases">
        <title>Genome Sequencing of Three Apophysomyces-Like Fungal Strains Confirms a Novel Fungal Genus in the Mucoromycota with divergent Burkholderia-like Endosymbiotic Bacteria.</title>
        <authorList>
            <person name="Stajich J.E."/>
            <person name="Macias A.M."/>
            <person name="Carter-House D."/>
            <person name="Lovett B."/>
            <person name="Kasson L.R."/>
            <person name="Berry K."/>
            <person name="Grigoriev I."/>
            <person name="Chang Y."/>
            <person name="Spatafora J."/>
            <person name="Kasson M.T."/>
        </authorList>
    </citation>
    <scope>NUCLEOTIDE SEQUENCE</scope>
    <source>
        <strain evidence="9">NRRL A-21654</strain>
    </source>
</reference>
<feature type="compositionally biased region" description="Low complexity" evidence="7">
    <location>
        <begin position="51"/>
        <end position="61"/>
    </location>
</feature>
<evidence type="ECO:0000256" key="7">
    <source>
        <dbReference type="SAM" id="MobiDB-lite"/>
    </source>
</evidence>
<dbReference type="Pfam" id="PF24818">
    <property type="entry name" value="PH_TRF2_HOY1"/>
    <property type="match status" value="1"/>
</dbReference>
<feature type="compositionally biased region" description="Polar residues" evidence="7">
    <location>
        <begin position="1"/>
        <end position="13"/>
    </location>
</feature>
<dbReference type="Proteomes" id="UP000605846">
    <property type="component" value="Unassembled WGS sequence"/>
</dbReference>
<dbReference type="EMBL" id="JABAYA010000046">
    <property type="protein sequence ID" value="KAF7727968.1"/>
    <property type="molecule type" value="Genomic_DNA"/>
</dbReference>
<gene>
    <name evidence="9" type="ORF">EC973_006856</name>
</gene>
<evidence type="ECO:0000256" key="1">
    <source>
        <dbReference type="ARBA" id="ARBA00004123"/>
    </source>
</evidence>
<dbReference type="InterPro" id="IPR051000">
    <property type="entry name" value="Homeobox_DNA-bind_prot"/>
</dbReference>
<dbReference type="PROSITE" id="PS50071">
    <property type="entry name" value="HOMEOBOX_2"/>
    <property type="match status" value="1"/>
</dbReference>